<dbReference type="SUPFAM" id="SSF50249">
    <property type="entry name" value="Nucleic acid-binding proteins"/>
    <property type="match status" value="1"/>
</dbReference>
<dbReference type="Pfam" id="PF12172">
    <property type="entry name" value="zf-ChsH2"/>
    <property type="match status" value="1"/>
</dbReference>
<dbReference type="InterPro" id="IPR022002">
    <property type="entry name" value="ChsH2_Znr"/>
</dbReference>
<gene>
    <name evidence="3" type="ORF">LCGC14_2661830</name>
</gene>
<name>A0A0F9CIN0_9ZZZZ</name>
<reference evidence="3" key="1">
    <citation type="journal article" date="2015" name="Nature">
        <title>Complex archaea that bridge the gap between prokaryotes and eukaryotes.</title>
        <authorList>
            <person name="Spang A."/>
            <person name="Saw J.H."/>
            <person name="Jorgensen S.L."/>
            <person name="Zaremba-Niedzwiedzka K."/>
            <person name="Martijn J."/>
            <person name="Lind A.E."/>
            <person name="van Eijk R."/>
            <person name="Schleper C."/>
            <person name="Guy L."/>
            <person name="Ettema T.J."/>
        </authorList>
    </citation>
    <scope>NUCLEOTIDE SEQUENCE</scope>
</reference>
<evidence type="ECO:0000313" key="3">
    <source>
        <dbReference type="EMBL" id="KKK96531.1"/>
    </source>
</evidence>
<dbReference type="Gene3D" id="6.10.30.10">
    <property type="match status" value="1"/>
</dbReference>
<dbReference type="InterPro" id="IPR002878">
    <property type="entry name" value="ChsH2_C"/>
</dbReference>
<dbReference type="PANTHER" id="PTHR34075:SF4">
    <property type="entry name" value="DUF35 DOMAIN-CONTAINING PROTEIN"/>
    <property type="match status" value="1"/>
</dbReference>
<dbReference type="EMBL" id="LAZR01046442">
    <property type="protein sequence ID" value="KKK96531.1"/>
    <property type="molecule type" value="Genomic_DNA"/>
</dbReference>
<dbReference type="InterPro" id="IPR052513">
    <property type="entry name" value="Thioester_dehydratase-like"/>
</dbReference>
<feature type="domain" description="ChsH2 C-terminal OB-fold" evidence="1">
    <location>
        <begin position="67"/>
        <end position="138"/>
    </location>
</feature>
<dbReference type="Pfam" id="PF01796">
    <property type="entry name" value="OB_ChsH2_C"/>
    <property type="match status" value="1"/>
</dbReference>
<comment type="caution">
    <text evidence="3">The sequence shown here is derived from an EMBL/GenBank/DDBJ whole genome shotgun (WGS) entry which is preliminary data.</text>
</comment>
<organism evidence="3">
    <name type="scientific">marine sediment metagenome</name>
    <dbReference type="NCBI Taxonomy" id="412755"/>
    <lineage>
        <taxon>unclassified sequences</taxon>
        <taxon>metagenomes</taxon>
        <taxon>ecological metagenomes</taxon>
    </lineage>
</organism>
<accession>A0A0F9CIN0</accession>
<dbReference type="AlphaFoldDB" id="A0A0F9CIN0"/>
<dbReference type="PANTHER" id="PTHR34075">
    <property type="entry name" value="BLR3430 PROTEIN"/>
    <property type="match status" value="1"/>
</dbReference>
<dbReference type="InterPro" id="IPR012340">
    <property type="entry name" value="NA-bd_OB-fold"/>
</dbReference>
<proteinExistence type="predicted"/>
<protein>
    <recommendedName>
        <fullName evidence="4">DUF35 domain-containing protein</fullName>
    </recommendedName>
</protein>
<sequence length="155" mass="18127">MTQEEETIIVPGRWDLPFRHTAGRVVSHFFHGLKEKRILALRCPRCQRVLMPPRPFCERCFLPLEEWVEVGQQGTLEAFTVCYARFTGLPDPPYCLIFVKLDGADTALQHLLREVELEDVERMKEAVRIGMRVEVVWRDEREGGIQDIKYFRPVA</sequence>
<feature type="domain" description="ChsH2 rubredoxin-like zinc ribbon" evidence="2">
    <location>
        <begin position="31"/>
        <end position="61"/>
    </location>
</feature>
<evidence type="ECO:0000259" key="1">
    <source>
        <dbReference type="Pfam" id="PF01796"/>
    </source>
</evidence>
<evidence type="ECO:0008006" key="4">
    <source>
        <dbReference type="Google" id="ProtNLM"/>
    </source>
</evidence>
<evidence type="ECO:0000259" key="2">
    <source>
        <dbReference type="Pfam" id="PF12172"/>
    </source>
</evidence>